<accession>A0AAU7K3S3</accession>
<organism evidence="1">
    <name type="scientific">Pedobacter sp. KACC 23697</name>
    <dbReference type="NCBI Taxonomy" id="3149230"/>
    <lineage>
        <taxon>Bacteria</taxon>
        <taxon>Pseudomonadati</taxon>
        <taxon>Bacteroidota</taxon>
        <taxon>Sphingobacteriia</taxon>
        <taxon>Sphingobacteriales</taxon>
        <taxon>Sphingobacteriaceae</taxon>
        <taxon>Pedobacter</taxon>
    </lineage>
</organism>
<sequence length="253" mass="29330">MHLESGIGKLHSTGTEKIIFLTGCINPDGMSLTKLQNPVIRRNQYLSSIIFYLENYDLPVLFVENSNTDIRQYLPKNIDVRRLEILTFDGNSFSKSRGKGYGEMAIIDHAIKNSVFYRNAEFIFKITGRHKVLNFASILNQANSDLTVDMIVDMWNMFAYADSRCWGASKDFISNVFINFWEEVDDSKGYNFEDALAKSVYKGLQLGFKLDLMKHTPRFRGSSGTENKAFNDQWIYWFPRNIVHIIKYLLNKR</sequence>
<dbReference type="AlphaFoldDB" id="A0AAU7K3S3"/>
<gene>
    <name evidence="1" type="ORF">ABEG20_16765</name>
</gene>
<reference evidence="1" key="1">
    <citation type="submission" date="2024-05" db="EMBL/GenBank/DDBJ databases">
        <authorList>
            <person name="Kim S."/>
            <person name="Heo J."/>
            <person name="Choi H."/>
            <person name="Choi Y."/>
            <person name="Kwon S.-W."/>
            <person name="Kim Y."/>
        </authorList>
    </citation>
    <scope>NUCLEOTIDE SEQUENCE</scope>
    <source>
        <strain evidence="1">KACC 23697</strain>
    </source>
</reference>
<dbReference type="EMBL" id="CP157485">
    <property type="protein sequence ID" value="XBO46939.1"/>
    <property type="molecule type" value="Genomic_DNA"/>
</dbReference>
<dbReference type="RefSeq" id="WP_406824414.1">
    <property type="nucleotide sequence ID" value="NZ_CP157485.1"/>
</dbReference>
<name>A0AAU7K3S3_9SPHI</name>
<protein>
    <submittedName>
        <fullName evidence="1">Uncharacterized protein</fullName>
    </submittedName>
</protein>
<evidence type="ECO:0000313" key="1">
    <source>
        <dbReference type="EMBL" id="XBO46939.1"/>
    </source>
</evidence>
<proteinExistence type="predicted"/>